<protein>
    <submittedName>
        <fullName evidence="2">Uncharacterized protein</fullName>
    </submittedName>
</protein>
<reference evidence="2" key="2">
    <citation type="submission" date="2023-05" db="EMBL/GenBank/DDBJ databases">
        <authorList>
            <consortium name="Lawrence Berkeley National Laboratory"/>
            <person name="Steindorff A."/>
            <person name="Hensen N."/>
            <person name="Bonometti L."/>
            <person name="Westerberg I."/>
            <person name="Brannstrom I.O."/>
            <person name="Guillou S."/>
            <person name="Cros-Aarteil S."/>
            <person name="Calhoun S."/>
            <person name="Haridas S."/>
            <person name="Kuo A."/>
            <person name="Mondo S."/>
            <person name="Pangilinan J."/>
            <person name="Riley R."/>
            <person name="Labutti K."/>
            <person name="Andreopoulos B."/>
            <person name="Lipzen A."/>
            <person name="Chen C."/>
            <person name="Yanf M."/>
            <person name="Daum C."/>
            <person name="Ng V."/>
            <person name="Clum A."/>
            <person name="Ohm R."/>
            <person name="Martin F."/>
            <person name="Silar P."/>
            <person name="Natvig D."/>
            <person name="Lalanne C."/>
            <person name="Gautier V."/>
            <person name="Ament-Velasquez S.L."/>
            <person name="Kruys A."/>
            <person name="Hutchinson M.I."/>
            <person name="Powell A.J."/>
            <person name="Barry K."/>
            <person name="Miller A.N."/>
            <person name="Grigoriev I.V."/>
            <person name="Debuchy R."/>
            <person name="Gladieux P."/>
            <person name="Thoren M.H."/>
            <person name="Johannesson H."/>
        </authorList>
    </citation>
    <scope>NUCLEOTIDE SEQUENCE</scope>
    <source>
        <strain evidence="2">CBS 538.74</strain>
    </source>
</reference>
<gene>
    <name evidence="2" type="ORF">C8A00DRAFT_46579</name>
</gene>
<dbReference type="Proteomes" id="UP001302745">
    <property type="component" value="Unassembled WGS sequence"/>
</dbReference>
<evidence type="ECO:0000256" key="1">
    <source>
        <dbReference type="SAM" id="Coils"/>
    </source>
</evidence>
<dbReference type="EMBL" id="MU857113">
    <property type="protein sequence ID" value="KAK4149912.1"/>
    <property type="molecule type" value="Genomic_DNA"/>
</dbReference>
<keyword evidence="3" id="KW-1185">Reference proteome</keyword>
<keyword evidence="1" id="KW-0175">Coiled coil</keyword>
<reference evidence="2" key="1">
    <citation type="journal article" date="2023" name="Mol. Phylogenet. Evol.">
        <title>Genome-scale phylogeny and comparative genomics of the fungal order Sordariales.</title>
        <authorList>
            <person name="Hensen N."/>
            <person name="Bonometti L."/>
            <person name="Westerberg I."/>
            <person name="Brannstrom I.O."/>
            <person name="Guillou S."/>
            <person name="Cros-Aarteil S."/>
            <person name="Calhoun S."/>
            <person name="Haridas S."/>
            <person name="Kuo A."/>
            <person name="Mondo S."/>
            <person name="Pangilinan J."/>
            <person name="Riley R."/>
            <person name="LaButti K."/>
            <person name="Andreopoulos B."/>
            <person name="Lipzen A."/>
            <person name="Chen C."/>
            <person name="Yan M."/>
            <person name="Daum C."/>
            <person name="Ng V."/>
            <person name="Clum A."/>
            <person name="Steindorff A."/>
            <person name="Ohm R.A."/>
            <person name="Martin F."/>
            <person name="Silar P."/>
            <person name="Natvig D.O."/>
            <person name="Lalanne C."/>
            <person name="Gautier V."/>
            <person name="Ament-Velasquez S.L."/>
            <person name="Kruys A."/>
            <person name="Hutchinson M.I."/>
            <person name="Powell A.J."/>
            <person name="Barry K."/>
            <person name="Miller A.N."/>
            <person name="Grigoriev I.V."/>
            <person name="Debuchy R."/>
            <person name="Gladieux P."/>
            <person name="Hiltunen Thoren M."/>
            <person name="Johannesson H."/>
        </authorList>
    </citation>
    <scope>NUCLEOTIDE SEQUENCE</scope>
    <source>
        <strain evidence="2">CBS 538.74</strain>
    </source>
</reference>
<sequence>MDVSALVTQMQETLAAIHSALASLDPAVHEEKLDELERKRNDAIQALSTAFSAESDFLDRRRNAEREEIAEQRRKEDVELERLRREEDKELVARDFEQDVARDVKLKEDTEEVEQETDDMMSKVEEEARVAIVGGHEKLKALQERRRGKKKVYEN</sequence>
<name>A0AAN6VEE9_9PEZI</name>
<feature type="coiled-coil region" evidence="1">
    <location>
        <begin position="55"/>
        <end position="86"/>
    </location>
</feature>
<proteinExistence type="predicted"/>
<accession>A0AAN6VEE9</accession>
<dbReference type="AlphaFoldDB" id="A0AAN6VEE9"/>
<evidence type="ECO:0000313" key="2">
    <source>
        <dbReference type="EMBL" id="KAK4149912.1"/>
    </source>
</evidence>
<organism evidence="2 3">
    <name type="scientific">Chaetomidium leptoderma</name>
    <dbReference type="NCBI Taxonomy" id="669021"/>
    <lineage>
        <taxon>Eukaryota</taxon>
        <taxon>Fungi</taxon>
        <taxon>Dikarya</taxon>
        <taxon>Ascomycota</taxon>
        <taxon>Pezizomycotina</taxon>
        <taxon>Sordariomycetes</taxon>
        <taxon>Sordariomycetidae</taxon>
        <taxon>Sordariales</taxon>
        <taxon>Chaetomiaceae</taxon>
        <taxon>Chaetomidium</taxon>
    </lineage>
</organism>
<evidence type="ECO:0000313" key="3">
    <source>
        <dbReference type="Proteomes" id="UP001302745"/>
    </source>
</evidence>
<comment type="caution">
    <text evidence="2">The sequence shown here is derived from an EMBL/GenBank/DDBJ whole genome shotgun (WGS) entry which is preliminary data.</text>
</comment>